<reference evidence="1" key="1">
    <citation type="submission" date="2009-02" db="EMBL/GenBank/DDBJ databases">
        <authorList>
            <person name="Fulton L."/>
            <person name="Clifton S."/>
            <person name="Fulton B."/>
            <person name="Xu J."/>
            <person name="Minx P."/>
            <person name="Pepin K.H."/>
            <person name="Johnson M."/>
            <person name="Bhonagiri V."/>
            <person name="Nash W.E."/>
            <person name="Mardis E.R."/>
            <person name="Wilson R.K."/>
        </authorList>
    </citation>
    <scope>NUCLEOTIDE SEQUENCE [LARGE SCALE GENOMIC DNA]</scope>
    <source>
        <strain evidence="1">DSM 15053</strain>
    </source>
</reference>
<organism evidence="1 2">
    <name type="scientific">[Clostridium] hylemonae DSM 15053</name>
    <dbReference type="NCBI Taxonomy" id="553973"/>
    <lineage>
        <taxon>Bacteria</taxon>
        <taxon>Bacillati</taxon>
        <taxon>Bacillota</taxon>
        <taxon>Clostridia</taxon>
        <taxon>Lachnospirales</taxon>
        <taxon>Lachnospiraceae</taxon>
    </lineage>
</organism>
<dbReference type="EMBL" id="ABYI02000022">
    <property type="protein sequence ID" value="EEG73960.1"/>
    <property type="molecule type" value="Genomic_DNA"/>
</dbReference>
<protein>
    <submittedName>
        <fullName evidence="1">Uncharacterized protein</fullName>
    </submittedName>
</protein>
<reference evidence="1" key="2">
    <citation type="submission" date="2013-06" db="EMBL/GenBank/DDBJ databases">
        <title>Draft genome sequence of Clostridium hylemonae (DSM 15053).</title>
        <authorList>
            <person name="Sudarsanam P."/>
            <person name="Ley R."/>
            <person name="Guruge J."/>
            <person name="Turnbaugh P.J."/>
            <person name="Mahowald M."/>
            <person name="Liep D."/>
            <person name="Gordon J."/>
        </authorList>
    </citation>
    <scope>NUCLEOTIDE SEQUENCE</scope>
    <source>
        <strain evidence="1">DSM 15053</strain>
    </source>
</reference>
<name>C0C1E6_9FIRM</name>
<sequence length="47" mass="5795">MKLRQPRKGRCQPERVFRTIRGLVYEYKTVRLWRAVFCGMKKRILIL</sequence>
<dbReference type="HOGENOM" id="CLU_3166443_0_0_9"/>
<dbReference type="Proteomes" id="UP000004893">
    <property type="component" value="Unassembled WGS sequence"/>
</dbReference>
<gene>
    <name evidence="1" type="ORF">CLOHYLEM_05965</name>
</gene>
<proteinExistence type="predicted"/>
<evidence type="ECO:0000313" key="1">
    <source>
        <dbReference type="EMBL" id="EEG73960.1"/>
    </source>
</evidence>
<comment type="caution">
    <text evidence="1">The sequence shown here is derived from an EMBL/GenBank/DDBJ whole genome shotgun (WGS) entry which is preliminary data.</text>
</comment>
<keyword evidence="2" id="KW-1185">Reference proteome</keyword>
<dbReference type="AlphaFoldDB" id="C0C1E6"/>
<evidence type="ECO:0000313" key="2">
    <source>
        <dbReference type="Proteomes" id="UP000004893"/>
    </source>
</evidence>
<dbReference type="STRING" id="553973.CLOHYLEM_05965"/>
<accession>C0C1E6</accession>